<dbReference type="Proteomes" id="UP000185744">
    <property type="component" value="Unassembled WGS sequence"/>
</dbReference>
<dbReference type="PANTHER" id="PTHR36700">
    <property type="entry name" value="CRISPR SYSTEM CMR SUBUNIT CMR4"/>
    <property type="match status" value="1"/>
</dbReference>
<keyword evidence="4" id="KW-1185">Reference proteome</keyword>
<dbReference type="AlphaFoldDB" id="A0A1Q6DVE8"/>
<feature type="domain" description="CRISPR type III-associated protein" evidence="2">
    <location>
        <begin position="15"/>
        <end position="295"/>
    </location>
</feature>
<dbReference type="InterPro" id="IPR005537">
    <property type="entry name" value="RAMP_III_fam"/>
</dbReference>
<evidence type="ECO:0000259" key="2">
    <source>
        <dbReference type="Pfam" id="PF03787"/>
    </source>
</evidence>
<dbReference type="EMBL" id="MSDW01000001">
    <property type="protein sequence ID" value="OKY78318.1"/>
    <property type="molecule type" value="Genomic_DNA"/>
</dbReference>
<dbReference type="STRING" id="1903181.BTN85_0806"/>
<gene>
    <name evidence="3" type="ORF">BTN85_0806</name>
</gene>
<dbReference type="InterPro" id="IPR013410">
    <property type="entry name" value="CRISPR-assoc_RAMP_Cmr4"/>
</dbReference>
<protein>
    <submittedName>
        <fullName evidence="3">CRISPR-Cas system related protein, RAMP superfamily Cas7 group</fullName>
    </submittedName>
</protein>
<evidence type="ECO:0000313" key="4">
    <source>
        <dbReference type="Proteomes" id="UP000185744"/>
    </source>
</evidence>
<dbReference type="GO" id="GO:0051607">
    <property type="term" value="P:defense response to virus"/>
    <property type="evidence" value="ECO:0007669"/>
    <property type="project" value="UniProtKB-KW"/>
</dbReference>
<dbReference type="InParanoid" id="A0A1Q6DVE8"/>
<proteinExistence type="predicted"/>
<evidence type="ECO:0000313" key="3">
    <source>
        <dbReference type="EMBL" id="OKY78318.1"/>
    </source>
</evidence>
<dbReference type="PANTHER" id="PTHR36700:SF1">
    <property type="entry name" value="CRISPR SYSTEM CMR SUBUNIT CMR4"/>
    <property type="match status" value="1"/>
</dbReference>
<organism evidence="3 4">
    <name type="scientific">Methanohalarchaeum thermophilum</name>
    <dbReference type="NCBI Taxonomy" id="1903181"/>
    <lineage>
        <taxon>Archaea</taxon>
        <taxon>Methanobacteriati</taxon>
        <taxon>Methanobacteriota</taxon>
        <taxon>Methanonatronarchaeia</taxon>
        <taxon>Methanonatronarchaeales</taxon>
        <taxon>Methanonatronarchaeaceae</taxon>
        <taxon>Candidatus Methanohalarchaeum</taxon>
    </lineage>
</organism>
<dbReference type="NCBIfam" id="TIGR02580">
    <property type="entry name" value="cas_RAMP_Cmr4"/>
    <property type="match status" value="1"/>
</dbReference>
<comment type="caution">
    <text evidence="3">The sequence shown here is derived from an EMBL/GenBank/DDBJ whole genome shotgun (WGS) entry which is preliminary data.</text>
</comment>
<dbReference type="Pfam" id="PF03787">
    <property type="entry name" value="RAMPs"/>
    <property type="match status" value="1"/>
</dbReference>
<name>A0A1Q6DVE8_METT1</name>
<accession>A0A1Q6DVE8</accession>
<sequence>MSEGLECVTKYAIAKDPVHVGTGGYRLGRVDNTIVREPGTEVPKIPGSTLNGAARTYSYYSKKEENKELSKGCGLGKKTEDDEKPCGDSDCSICQTYGYTLEAESKRSQVNFSDARILFFPVHSKIGPVWITCPSILEDAGVSYNGFDGGSEEKIKIDNSVDKLNLGWLYLDVSREKPLKNGDFLEKLLGEVGDKIEGRIGLVSDKVFSQVVDSNLEVRTSVSIDPETGAAEEGALFTYEAIPRGTIFWFDLTYNERPNSEVSLKKVKKVVKEGLEKFGSLGVGGMTSRGLGRIEVSGLGD</sequence>
<evidence type="ECO:0000256" key="1">
    <source>
        <dbReference type="ARBA" id="ARBA00023118"/>
    </source>
</evidence>
<keyword evidence="1" id="KW-0051">Antiviral defense</keyword>
<reference evidence="3" key="1">
    <citation type="submission" date="2016-12" db="EMBL/GenBank/DDBJ databases">
        <title>Discovery of methanogenic haloarchaea.</title>
        <authorList>
            <person name="Sorokin D.Y."/>
            <person name="Makarova K.S."/>
            <person name="Abbas B."/>
            <person name="Ferrer M."/>
            <person name="Golyshin P.N."/>
        </authorList>
    </citation>
    <scope>NUCLEOTIDE SEQUENCE [LARGE SCALE GENOMIC DNA]</scope>
    <source>
        <strain evidence="3">HMET1</strain>
    </source>
</reference>